<dbReference type="Proteomes" id="UP000664702">
    <property type="component" value="Chromosome"/>
</dbReference>
<evidence type="ECO:0000313" key="1">
    <source>
        <dbReference type="EMBL" id="MBO1867151.1"/>
    </source>
</evidence>
<sequence>MTILIATPLLVAHPFKFGFSFGRIKVLPLQFNNKRFLLCQSPLSFNDIALYLSQLIAYRSRVHRDPHAAVLRMHVGA</sequence>
<reference evidence="1" key="1">
    <citation type="submission" date="2021-03" db="EMBL/GenBank/DDBJ databases">
        <title>Whole Genome Sequence of Bradyrhizobium sp. Strain 144S4.</title>
        <authorList>
            <person name="Bromfield E.S.P."/>
            <person name="Cloutier S."/>
        </authorList>
    </citation>
    <scope>NUCLEOTIDE SEQUENCE [LARGE SCALE GENOMIC DNA]</scope>
    <source>
        <strain evidence="1">144S4</strain>
    </source>
</reference>
<evidence type="ECO:0000313" key="3">
    <source>
        <dbReference type="Proteomes" id="UP000664702"/>
    </source>
</evidence>
<dbReference type="AlphaFoldDB" id="A0A939MC78"/>
<proteinExistence type="predicted"/>
<accession>A0A939MC78</accession>
<evidence type="ECO:0000313" key="2">
    <source>
        <dbReference type="EMBL" id="UEM10705.1"/>
    </source>
</evidence>
<name>A0A939MC78_9BRAD</name>
<protein>
    <submittedName>
        <fullName evidence="1">Uncharacterized protein</fullName>
    </submittedName>
</protein>
<gene>
    <name evidence="2" type="ORF">J4G43_039625</name>
    <name evidence="1" type="ORF">J4G43_41535</name>
</gene>
<dbReference type="KEGG" id="bban:J4G43_039625"/>
<dbReference type="RefSeq" id="WP_038937285.1">
    <property type="nucleotide sequence ID" value="NZ_CP086136.1"/>
</dbReference>
<dbReference type="EMBL" id="JAGEMI010000001">
    <property type="protein sequence ID" value="MBO1867151.1"/>
    <property type="molecule type" value="Genomic_DNA"/>
</dbReference>
<organism evidence="1">
    <name type="scientific">Bradyrhizobium barranii subsp. barranii</name>
    <dbReference type="NCBI Taxonomy" id="2823807"/>
    <lineage>
        <taxon>Bacteria</taxon>
        <taxon>Pseudomonadati</taxon>
        <taxon>Pseudomonadota</taxon>
        <taxon>Alphaproteobacteria</taxon>
        <taxon>Hyphomicrobiales</taxon>
        <taxon>Nitrobacteraceae</taxon>
        <taxon>Bradyrhizobium</taxon>
        <taxon>Bradyrhizobium barranii</taxon>
    </lineage>
</organism>
<dbReference type="EMBL" id="CP086136">
    <property type="protein sequence ID" value="UEM10705.1"/>
    <property type="molecule type" value="Genomic_DNA"/>
</dbReference>
<reference evidence="2 3" key="2">
    <citation type="journal article" date="2022" name="Int. J. Syst. Evol. Microbiol.">
        <title>Strains of Bradyrhizobium barranii sp. nov. associated with legumes native to Canada are symbionts of soybeans and belong to different subspecies (subsp. barranii subsp. nov. and subsp. apii subsp. nov.) and symbiovars (sv. glycinearum and sv. septentrionale).</title>
        <authorList>
            <person name="Bromfield E.S.P."/>
            <person name="Cloutier S."/>
            <person name="Wasai-Hara S."/>
            <person name="Minamisawa K."/>
        </authorList>
    </citation>
    <scope>NUCLEOTIDE SEQUENCE [LARGE SCALE GENOMIC DNA]</scope>
    <source>
        <strain evidence="2 3">144S4</strain>
    </source>
</reference>